<dbReference type="EC" id="2.7.7.48" evidence="1"/>
<keyword evidence="9" id="KW-0460">Magnesium</keyword>
<feature type="domain" description="RdRp catalytic" evidence="10">
    <location>
        <begin position="301"/>
        <end position="445"/>
    </location>
</feature>
<dbReference type="InterPro" id="IPR005093">
    <property type="entry name" value="RNArep_beta"/>
</dbReference>
<dbReference type="PROSITE" id="PS50522">
    <property type="entry name" value="RDRP_PHAGE"/>
    <property type="match status" value="1"/>
</dbReference>
<evidence type="ECO:0000256" key="3">
    <source>
        <dbReference type="ARBA" id="ARBA00022679"/>
    </source>
</evidence>
<evidence type="ECO:0000256" key="1">
    <source>
        <dbReference type="ARBA" id="ARBA00012494"/>
    </source>
</evidence>
<feature type="binding site" evidence="9">
    <location>
        <position position="316"/>
    </location>
    <ligand>
        <name>Mg(2+)</name>
        <dbReference type="ChEBI" id="CHEBI:18420"/>
        <label>2</label>
    </ligand>
</feature>
<organism evidence="11 12">
    <name type="scientific">ssRNA phage SRR7976357_10</name>
    <dbReference type="NCBI Taxonomy" id="2786739"/>
    <lineage>
        <taxon>Viruses</taxon>
        <taxon>Riboviria</taxon>
        <taxon>Orthornavirae</taxon>
        <taxon>Lenarviricota</taxon>
        <taxon>Leviviricetes</taxon>
        <taxon>Timlovirales</taxon>
        <taxon>Steitzviridae</taxon>
        <taxon>Bushwuavirus</taxon>
        <taxon>Bushwuavirus pelovicinum</taxon>
        <taxon>Cunarovirus pelovicinum</taxon>
    </lineage>
</organism>
<dbReference type="GO" id="GO:0039694">
    <property type="term" value="P:viral RNA genome replication"/>
    <property type="evidence" value="ECO:0007669"/>
    <property type="project" value="InterPro"/>
</dbReference>
<sequence>MKSLVSLATALLHDCGSKCGVATARDLQRLRDRVGHEGVSFITITLPSFVKAFDRALAEGAVAPGTFVGFGTLRRSGIPEFLQGFLRRVFDSDGRLRADASIDCIRAVRAFGLFGKKVELPCNDNRETAAIDDFVACDAGLLEELADDDASRAFGAVADVVVSSLGLQGRVGADLSKVRPRHGPGATADGLSGNRKYAPGVWFSRLATAGFSFERWGRACPSPIEPDEEYQGPDLLSPEQELPSKVITVPKTLKSPRVIALEPTCMQYAQQALKDILVSAISHGRITAGRVNFADQTVNQELARSASVDGSHSTIDLSEASDRVSSALVKRMFKRAPVFRDLLFACRSTRARLPDGRVIVLKKFASMGSAVCFPVEALAFFCAIVSGRIRAQGKSVTTQTVREYARGVYVYGDDLLVPTDETPSVCDHMEALGFRVNRSKSFWTGNFRESCGEDWFRGHRVTPVYLRSPGPADRADASAIVSGVATVNQLWDAGYRVAARRLKSAVEAHAGRLPAVPPDSPIIGWTHDSEVGLKRRWDRHLQRYRYRGYVARSVERNDPLEGDPALVKCLHRIQGTWPSQGSRPTRSFWDPPRVPDARHLQVSAMRYAITLQRSWVLL</sequence>
<evidence type="ECO:0000256" key="9">
    <source>
        <dbReference type="PIRSR" id="PIRSR605093-1"/>
    </source>
</evidence>
<dbReference type="InterPro" id="IPR007096">
    <property type="entry name" value="RNA-dir_Rpol_cat_phage"/>
</dbReference>
<keyword evidence="12" id="KW-1185">Reference proteome</keyword>
<keyword evidence="9" id="KW-0479">Metal-binding</keyword>
<name>A0A8S5L1D2_9VIRU</name>
<evidence type="ECO:0000256" key="8">
    <source>
        <dbReference type="ARBA" id="ARBA00048744"/>
    </source>
</evidence>
<comment type="cofactor">
    <cofactor evidence="9">
        <name>Mg(2+)</name>
        <dbReference type="ChEBI" id="CHEBI:18420"/>
    </cofactor>
    <text evidence="9">Binds 2 Mg(2+) per subunit.</text>
</comment>
<evidence type="ECO:0000259" key="10">
    <source>
        <dbReference type="PROSITE" id="PS50522"/>
    </source>
</evidence>
<dbReference type="GO" id="GO:0003968">
    <property type="term" value="F:RNA-directed RNA polymerase activity"/>
    <property type="evidence" value="ECO:0007669"/>
    <property type="project" value="UniProtKB-KW"/>
</dbReference>
<dbReference type="GO" id="GO:0000166">
    <property type="term" value="F:nucleotide binding"/>
    <property type="evidence" value="ECO:0007669"/>
    <property type="project" value="UniProtKB-KW"/>
</dbReference>
<protein>
    <recommendedName>
        <fullName evidence="1">RNA-directed RNA polymerase</fullName>
        <ecNumber evidence="1">2.7.7.48</ecNumber>
    </recommendedName>
    <alternativeName>
        <fullName evidence="7">RNA replicase beta chain</fullName>
    </alternativeName>
</protein>
<keyword evidence="5" id="KW-0547">Nucleotide-binding</keyword>
<reference evidence="11" key="1">
    <citation type="submission" date="2020-09" db="EMBL/GenBank/DDBJ databases">
        <title>Leviviricetes taxonomy.</title>
        <authorList>
            <person name="Stockdale S.R."/>
            <person name="Callanan J."/>
            <person name="Adriaenssens E.M."/>
            <person name="Kuhn J.H."/>
            <person name="Rumnieks J."/>
            <person name="Shkoporov A."/>
            <person name="Draper L.A."/>
            <person name="Ross P."/>
            <person name="Hill C."/>
        </authorList>
    </citation>
    <scope>NUCLEOTIDE SEQUENCE</scope>
</reference>
<dbReference type="EMBL" id="BK013763">
    <property type="protein sequence ID" value="DAD51239.1"/>
    <property type="molecule type" value="Genomic_RNA"/>
</dbReference>
<dbReference type="Proteomes" id="UP000680955">
    <property type="component" value="Segment"/>
</dbReference>
<accession>A0A8S5L1D2</accession>
<evidence type="ECO:0000313" key="11">
    <source>
        <dbReference type="EMBL" id="DAD51239.1"/>
    </source>
</evidence>
<keyword evidence="3" id="KW-0808">Transferase</keyword>
<evidence type="ECO:0000313" key="12">
    <source>
        <dbReference type="Proteomes" id="UP000680955"/>
    </source>
</evidence>
<feature type="binding site" evidence="9">
    <location>
        <position position="413"/>
    </location>
    <ligand>
        <name>Mg(2+)</name>
        <dbReference type="ChEBI" id="CHEBI:18420"/>
        <label>2</label>
    </ligand>
</feature>
<evidence type="ECO:0000256" key="7">
    <source>
        <dbReference type="ARBA" id="ARBA00030248"/>
    </source>
</evidence>
<evidence type="ECO:0000256" key="6">
    <source>
        <dbReference type="ARBA" id="ARBA00022953"/>
    </source>
</evidence>
<dbReference type="SUPFAM" id="SSF56672">
    <property type="entry name" value="DNA/RNA polymerases"/>
    <property type="match status" value="1"/>
</dbReference>
<evidence type="ECO:0000256" key="2">
    <source>
        <dbReference type="ARBA" id="ARBA00022484"/>
    </source>
</evidence>
<dbReference type="RefSeq" id="YP_010771436.1">
    <property type="nucleotide sequence ID" value="NC_074569.1"/>
</dbReference>
<keyword evidence="6" id="KW-0693">Viral RNA replication</keyword>
<keyword evidence="4" id="KW-0548">Nucleotidyltransferase</keyword>
<keyword evidence="2 11" id="KW-0696">RNA-directed RNA polymerase</keyword>
<proteinExistence type="predicted"/>
<dbReference type="InterPro" id="IPR043502">
    <property type="entry name" value="DNA/RNA_pol_sf"/>
</dbReference>
<gene>
    <name evidence="11" type="primary">SRR7976357_10_3</name>
</gene>
<evidence type="ECO:0000256" key="4">
    <source>
        <dbReference type="ARBA" id="ARBA00022695"/>
    </source>
</evidence>
<comment type="catalytic activity">
    <reaction evidence="8">
        <text>RNA(n) + a ribonucleoside 5'-triphosphate = RNA(n+1) + diphosphate</text>
        <dbReference type="Rhea" id="RHEA:21248"/>
        <dbReference type="Rhea" id="RHEA-COMP:14527"/>
        <dbReference type="Rhea" id="RHEA-COMP:17342"/>
        <dbReference type="ChEBI" id="CHEBI:33019"/>
        <dbReference type="ChEBI" id="CHEBI:61557"/>
        <dbReference type="ChEBI" id="CHEBI:140395"/>
        <dbReference type="EC" id="2.7.7.48"/>
    </reaction>
</comment>
<evidence type="ECO:0000256" key="5">
    <source>
        <dbReference type="ARBA" id="ARBA00022741"/>
    </source>
</evidence>
<feature type="binding site" evidence="9">
    <location>
        <position position="414"/>
    </location>
    <ligand>
        <name>Mg(2+)</name>
        <dbReference type="ChEBI" id="CHEBI:18420"/>
        <label>2</label>
    </ligand>
</feature>
<dbReference type="KEGG" id="vg:80401144"/>
<dbReference type="GeneID" id="80401144"/>
<dbReference type="GO" id="GO:0046872">
    <property type="term" value="F:metal ion binding"/>
    <property type="evidence" value="ECO:0007669"/>
    <property type="project" value="UniProtKB-KW"/>
</dbReference>
<dbReference type="Pfam" id="PF03431">
    <property type="entry name" value="RNA_replicase_B"/>
    <property type="match status" value="1"/>
</dbReference>